<dbReference type="Pfam" id="PF00096">
    <property type="entry name" value="zf-C2H2"/>
    <property type="match status" value="1"/>
</dbReference>
<keyword evidence="7" id="KW-0804">Transcription</keyword>
<sequence>MESIIKIETREDYTAAYSTFAKEEKPFSPEDVKDVPGDTVAELPIIKHHSINAGPEKSSPFDTCEFTHSATLEKHNQGSTNEKPFQCNICDHRFTYKSALQDHILVHS</sequence>
<gene>
    <name evidence="11" type="ORF">ILUMI_01720</name>
</gene>
<name>A0A8K0DHY5_IGNLU</name>
<keyword evidence="12" id="KW-1185">Reference proteome</keyword>
<dbReference type="FunFam" id="3.30.160.60:FF:000130">
    <property type="entry name" value="Spalt-like transcription factor 4"/>
    <property type="match status" value="1"/>
</dbReference>
<comment type="caution">
    <text evidence="11">The sequence shown here is derived from an EMBL/GenBank/DDBJ whole genome shotgun (WGS) entry which is preliminary data.</text>
</comment>
<accession>A0A8K0DHY5</accession>
<evidence type="ECO:0000313" key="12">
    <source>
        <dbReference type="Proteomes" id="UP000801492"/>
    </source>
</evidence>
<organism evidence="11 12">
    <name type="scientific">Ignelater luminosus</name>
    <name type="common">Cucubano</name>
    <name type="synonym">Pyrophorus luminosus</name>
    <dbReference type="NCBI Taxonomy" id="2038154"/>
    <lineage>
        <taxon>Eukaryota</taxon>
        <taxon>Metazoa</taxon>
        <taxon>Ecdysozoa</taxon>
        <taxon>Arthropoda</taxon>
        <taxon>Hexapoda</taxon>
        <taxon>Insecta</taxon>
        <taxon>Pterygota</taxon>
        <taxon>Neoptera</taxon>
        <taxon>Endopterygota</taxon>
        <taxon>Coleoptera</taxon>
        <taxon>Polyphaga</taxon>
        <taxon>Elateriformia</taxon>
        <taxon>Elateroidea</taxon>
        <taxon>Elateridae</taxon>
        <taxon>Agrypninae</taxon>
        <taxon>Pyrophorini</taxon>
        <taxon>Ignelater</taxon>
    </lineage>
</organism>
<dbReference type="OrthoDB" id="6077919at2759"/>
<evidence type="ECO:0000256" key="3">
    <source>
        <dbReference type="ARBA" id="ARBA00022737"/>
    </source>
</evidence>
<dbReference type="Gene3D" id="3.30.160.60">
    <property type="entry name" value="Classic Zinc Finger"/>
    <property type="match status" value="1"/>
</dbReference>
<keyword evidence="5" id="KW-0862">Zinc</keyword>
<evidence type="ECO:0000256" key="4">
    <source>
        <dbReference type="ARBA" id="ARBA00022771"/>
    </source>
</evidence>
<dbReference type="EMBL" id="VTPC01000767">
    <property type="protein sequence ID" value="KAF2904459.1"/>
    <property type="molecule type" value="Genomic_DNA"/>
</dbReference>
<keyword evidence="8" id="KW-0539">Nucleus</keyword>
<evidence type="ECO:0000259" key="10">
    <source>
        <dbReference type="PROSITE" id="PS50157"/>
    </source>
</evidence>
<keyword evidence="6" id="KW-0805">Transcription regulation</keyword>
<dbReference type="Proteomes" id="UP000801492">
    <property type="component" value="Unassembled WGS sequence"/>
</dbReference>
<dbReference type="SUPFAM" id="SSF57667">
    <property type="entry name" value="beta-beta-alpha zinc fingers"/>
    <property type="match status" value="1"/>
</dbReference>
<comment type="subcellular location">
    <subcellularLocation>
        <location evidence="1">Nucleus</location>
    </subcellularLocation>
</comment>
<protein>
    <recommendedName>
        <fullName evidence="10">C2H2-type domain-containing protein</fullName>
    </recommendedName>
</protein>
<dbReference type="PROSITE" id="PS00028">
    <property type="entry name" value="ZINC_FINGER_C2H2_1"/>
    <property type="match status" value="1"/>
</dbReference>
<dbReference type="GO" id="GO:0008270">
    <property type="term" value="F:zinc ion binding"/>
    <property type="evidence" value="ECO:0007669"/>
    <property type="project" value="UniProtKB-KW"/>
</dbReference>
<keyword evidence="2" id="KW-0479">Metal-binding</keyword>
<evidence type="ECO:0000256" key="8">
    <source>
        <dbReference type="ARBA" id="ARBA00023242"/>
    </source>
</evidence>
<dbReference type="AlphaFoldDB" id="A0A8K0DHY5"/>
<keyword evidence="3" id="KW-0677">Repeat</keyword>
<evidence type="ECO:0000256" key="6">
    <source>
        <dbReference type="ARBA" id="ARBA00023015"/>
    </source>
</evidence>
<dbReference type="InterPro" id="IPR036236">
    <property type="entry name" value="Znf_C2H2_sf"/>
</dbReference>
<evidence type="ECO:0000256" key="1">
    <source>
        <dbReference type="ARBA" id="ARBA00004123"/>
    </source>
</evidence>
<proteinExistence type="predicted"/>
<evidence type="ECO:0000313" key="11">
    <source>
        <dbReference type="EMBL" id="KAF2904459.1"/>
    </source>
</evidence>
<dbReference type="PROSITE" id="PS50157">
    <property type="entry name" value="ZINC_FINGER_C2H2_2"/>
    <property type="match status" value="1"/>
</dbReference>
<evidence type="ECO:0000256" key="5">
    <source>
        <dbReference type="ARBA" id="ARBA00022833"/>
    </source>
</evidence>
<evidence type="ECO:0000256" key="2">
    <source>
        <dbReference type="ARBA" id="ARBA00022723"/>
    </source>
</evidence>
<feature type="non-terminal residue" evidence="11">
    <location>
        <position position="1"/>
    </location>
</feature>
<evidence type="ECO:0000256" key="9">
    <source>
        <dbReference type="PROSITE-ProRule" id="PRU00042"/>
    </source>
</evidence>
<evidence type="ECO:0000256" key="7">
    <source>
        <dbReference type="ARBA" id="ARBA00023163"/>
    </source>
</evidence>
<feature type="domain" description="C2H2-type" evidence="10">
    <location>
        <begin position="85"/>
        <end position="108"/>
    </location>
</feature>
<dbReference type="InterPro" id="IPR013087">
    <property type="entry name" value="Znf_C2H2_type"/>
</dbReference>
<reference evidence="11" key="1">
    <citation type="submission" date="2019-08" db="EMBL/GenBank/DDBJ databases">
        <title>The genome of the North American firefly Photinus pyralis.</title>
        <authorList>
            <consortium name="Photinus pyralis genome working group"/>
            <person name="Fallon T.R."/>
            <person name="Sander Lower S.E."/>
            <person name="Weng J.-K."/>
        </authorList>
    </citation>
    <scope>NUCLEOTIDE SEQUENCE</scope>
    <source>
        <strain evidence="11">TRF0915ILg1</strain>
        <tissue evidence="11">Whole body</tissue>
    </source>
</reference>
<dbReference type="GO" id="GO:0005634">
    <property type="term" value="C:nucleus"/>
    <property type="evidence" value="ECO:0007669"/>
    <property type="project" value="UniProtKB-SubCell"/>
</dbReference>
<keyword evidence="4 9" id="KW-0863">Zinc-finger</keyword>
<dbReference type="SMART" id="SM00355">
    <property type="entry name" value="ZnF_C2H2"/>
    <property type="match status" value="1"/>
</dbReference>